<feature type="coiled-coil region" evidence="1">
    <location>
        <begin position="710"/>
        <end position="737"/>
    </location>
</feature>
<protein>
    <submittedName>
        <fullName evidence="2">DUF349 domain-containing protein</fullName>
    </submittedName>
</protein>
<dbReference type="InterPro" id="IPR007139">
    <property type="entry name" value="DUF349"/>
</dbReference>
<name>A0ABU7JE31_9GAMM</name>
<evidence type="ECO:0000313" key="2">
    <source>
        <dbReference type="EMBL" id="MEE2023676.1"/>
    </source>
</evidence>
<keyword evidence="1" id="KW-0175">Coiled coil</keyword>
<reference evidence="2 3" key="1">
    <citation type="submission" date="2023-06" db="EMBL/GenBank/DDBJ databases">
        <title>Alkalimonas sp., MEB004 an alkaliphilic bacterium isolated from Lonar Lake, India.</title>
        <authorList>
            <person name="Joshi A."/>
            <person name="Thite S."/>
        </authorList>
    </citation>
    <scope>NUCLEOTIDE SEQUENCE [LARGE SCALE GENOMIC DNA]</scope>
    <source>
        <strain evidence="2 3">MEB004</strain>
    </source>
</reference>
<evidence type="ECO:0000313" key="3">
    <source>
        <dbReference type="Proteomes" id="UP001339167"/>
    </source>
</evidence>
<proteinExistence type="predicted"/>
<dbReference type="EMBL" id="JAUGZK010000003">
    <property type="protein sequence ID" value="MEE2023676.1"/>
    <property type="molecule type" value="Genomic_DNA"/>
</dbReference>
<keyword evidence="3" id="KW-1185">Reference proteome</keyword>
<feature type="coiled-coil region" evidence="1">
    <location>
        <begin position="766"/>
        <end position="793"/>
    </location>
</feature>
<feature type="coiled-coil region" evidence="1">
    <location>
        <begin position="310"/>
        <end position="347"/>
    </location>
</feature>
<gene>
    <name evidence="2" type="ORF">QWF21_05400</name>
</gene>
<sequence>MMIFKRLLQPKWQHPDSAKRIEAIQQLVAEQSDYKKILHELAFNDGSSKVRQAALEKLNDFSLWWQASKKEASERLRLEAENRVVQMVITNQISLRLKQQFIEQCQRSSVLEQILRMEQDSDIKLNLLQRLNKQELYCAALHDETLALTARQNLLSCIQDDKELERLHKSLQPELAELVAQLLSKRQQQRELPAKLRKQASLIVSKINALKDRNPPDSESRFRQYQQEWLELTDALRSLDDWPALEEKYQQLQSSVQAFFASSWQQAKQQQAAEDKQQQQQLLSSGIRKAIAALEIDLRQSLANTNLLQAEQLQSQFYALQEQLQQAELAAAEQLALQETLAKLEQQLVDLPRVALRFGQAEQWLQQWREENLPSQVADIAKAKQQLQDWQQCWQQLSADLSLPLPSELNQSFAVLSEQWQSRLESLERTSQQPYRQCRSKLHEFKRLHQAGKFKVLFGLFKGIEQDYQQLLPEQQQQLDTLYQQAWQQLEALSDLQAFIATPRKQQLLQQMQQLAEEPMLDASQRSAEVKRARSDWLSLGKVKEDEAANWQQLFDDACERAFAPCRAFFATQQAEREHNLKQKQALLSRLQQLAAADDSKDLAQTLQQLQQEWQRVGQVPKEAYTALQHSYQQQCRELWQRVKHQQAGYAASKQQLIAEVKAAMQLSDTGQAAAILKQCQLQWKQIPFAGKTQDAELWRAFRALCDDFFAKRKSEHQELQQQRQQEQQQCQQQLTACEHELQQSEQPQQLSVIRQQLLALDLSSFASLSRMRQQLLEQLEQKQQQFVQHEQQQWYHQLFTALQSGASMESLPGYWRDALAQQADNMSRADLTIILELVSTGQVQDATVPAQHISALKLQLLAEKHNQSSNLTKENLLKRWLSHGTLQPDETALLSRVAALFTAS</sequence>
<evidence type="ECO:0000256" key="1">
    <source>
        <dbReference type="SAM" id="Coils"/>
    </source>
</evidence>
<dbReference type="RefSeq" id="WP_330087029.1">
    <property type="nucleotide sequence ID" value="NZ_JAUGZK010000003.1"/>
</dbReference>
<comment type="caution">
    <text evidence="2">The sequence shown here is derived from an EMBL/GenBank/DDBJ whole genome shotgun (WGS) entry which is preliminary data.</text>
</comment>
<accession>A0ABU7JE31</accession>
<dbReference type="Proteomes" id="UP001339167">
    <property type="component" value="Unassembled WGS sequence"/>
</dbReference>
<dbReference type="Pfam" id="PF03993">
    <property type="entry name" value="DUF349"/>
    <property type="match status" value="1"/>
</dbReference>
<organism evidence="2 3">
    <name type="scientific">Alkalimonas mucilaginosa</name>
    <dbReference type="NCBI Taxonomy" id="3057676"/>
    <lineage>
        <taxon>Bacteria</taxon>
        <taxon>Pseudomonadati</taxon>
        <taxon>Pseudomonadota</taxon>
        <taxon>Gammaproteobacteria</taxon>
        <taxon>Alkalimonas</taxon>
    </lineage>
</organism>